<feature type="region of interest" description="Disordered" evidence="5">
    <location>
        <begin position="49"/>
        <end position="81"/>
    </location>
</feature>
<reference evidence="6 7" key="1">
    <citation type="journal article" date="2010" name="J. Gen. Virol.">
        <title>The genome of pseudocowpoxvirus: comparison of a reindeer isolate and a reference strain.</title>
        <authorList>
            <person name="Hautaniemi M."/>
            <person name="Ueda N."/>
            <person name="Tuimala J."/>
            <person name="Mercer A.A."/>
            <person name="Lahdenpera J."/>
            <person name="McInnes C.J."/>
        </authorList>
    </citation>
    <scope>NUCLEOTIDE SEQUENCE [LARGE SCALE GENOMIC DNA]</scope>
    <source>
        <strain evidence="6">F00.120R</strain>
    </source>
</reference>
<dbReference type="PIRSF" id="PIRSF003688">
    <property type="entry name" value="VAC_PP"/>
    <property type="match status" value="1"/>
</dbReference>
<keyword evidence="3 6" id="KW-0238">DNA-binding</keyword>
<dbReference type="EMBL" id="GQ329669">
    <property type="protein sequence ID" value="ADC53787.1"/>
    <property type="molecule type" value="Genomic_DNA"/>
</dbReference>
<keyword evidence="2" id="KW-0426">Late protein</keyword>
<organism evidence="6 7">
    <name type="scientific">Pseudocowpox virus</name>
    <dbReference type="NCBI Taxonomy" id="129726"/>
    <lineage>
        <taxon>Viruses</taxon>
        <taxon>Varidnaviria</taxon>
        <taxon>Bamfordvirae</taxon>
        <taxon>Nucleocytoviricota</taxon>
        <taxon>Pokkesviricetes</taxon>
        <taxon>Chitovirales</taxon>
        <taxon>Poxviridae</taxon>
        <taxon>Chordopoxvirinae</taxon>
        <taxon>Parapoxvirus</taxon>
        <taxon>Parapoxvirus pseudocowpox</taxon>
    </lineage>
</organism>
<sequence length="108" mass="12030">MENGKVIHKKPFIINVDGVGRVLVLKYVRMCDVTEAKCEGSRASCVLKIDPPRSPSCERRPQLPPTPPCPMRSPPGSPMRAPLMQTQLLQGLFETAKTNGEQMVCRRQ</sequence>
<comment type="similarity">
    <text evidence="4">Belongs to the orthopoxvirus OPG062 family.</text>
</comment>
<proteinExistence type="inferred from homology"/>
<dbReference type="Pfam" id="PF04767">
    <property type="entry name" value="Pox_F17"/>
    <property type="match status" value="1"/>
</dbReference>
<protein>
    <submittedName>
        <fullName evidence="6">DNA-binding phosphoprotein</fullName>
    </submittedName>
</protein>
<evidence type="ECO:0000256" key="1">
    <source>
        <dbReference type="ARBA" id="ARBA00022553"/>
    </source>
</evidence>
<evidence type="ECO:0000313" key="7">
    <source>
        <dbReference type="Proteomes" id="UP000168163"/>
    </source>
</evidence>
<feature type="compositionally biased region" description="Pro residues" evidence="5">
    <location>
        <begin position="62"/>
        <end position="77"/>
    </location>
</feature>
<dbReference type="GO" id="GO:0003677">
    <property type="term" value="F:DNA binding"/>
    <property type="evidence" value="ECO:0007669"/>
    <property type="project" value="UniProtKB-KW"/>
</dbReference>
<dbReference type="GO" id="GO:0019082">
    <property type="term" value="P:viral protein processing"/>
    <property type="evidence" value="ECO:0007669"/>
    <property type="project" value="InterPro"/>
</dbReference>
<evidence type="ECO:0000313" key="6">
    <source>
        <dbReference type="EMBL" id="ADC53787.1"/>
    </source>
</evidence>
<evidence type="ECO:0000256" key="4">
    <source>
        <dbReference type="ARBA" id="ARBA00034718"/>
    </source>
</evidence>
<name>D3IZ33_9POXV</name>
<dbReference type="InterPro" id="IPR006854">
    <property type="entry name" value="Phosphoprotein_F17"/>
</dbReference>
<accession>D3IZ33</accession>
<evidence type="ECO:0000256" key="5">
    <source>
        <dbReference type="SAM" id="MobiDB-lite"/>
    </source>
</evidence>
<dbReference type="Proteomes" id="UP000168163">
    <property type="component" value="Segment"/>
</dbReference>
<evidence type="ECO:0000256" key="3">
    <source>
        <dbReference type="ARBA" id="ARBA00023125"/>
    </source>
</evidence>
<evidence type="ECO:0000256" key="2">
    <source>
        <dbReference type="ARBA" id="ARBA00022921"/>
    </source>
</evidence>
<keyword evidence="1" id="KW-0597">Phosphoprotein</keyword>